<accession>A0A445BRL8</accession>
<dbReference type="EMBL" id="SDMP01000008">
    <property type="protein sequence ID" value="RYR41298.1"/>
    <property type="molecule type" value="Genomic_DNA"/>
</dbReference>
<gene>
    <name evidence="2" type="ORF">Ahy_A08g037712</name>
</gene>
<organism evidence="2 3">
    <name type="scientific">Arachis hypogaea</name>
    <name type="common">Peanut</name>
    <dbReference type="NCBI Taxonomy" id="3818"/>
    <lineage>
        <taxon>Eukaryota</taxon>
        <taxon>Viridiplantae</taxon>
        <taxon>Streptophyta</taxon>
        <taxon>Embryophyta</taxon>
        <taxon>Tracheophyta</taxon>
        <taxon>Spermatophyta</taxon>
        <taxon>Magnoliopsida</taxon>
        <taxon>eudicotyledons</taxon>
        <taxon>Gunneridae</taxon>
        <taxon>Pentapetalae</taxon>
        <taxon>rosids</taxon>
        <taxon>fabids</taxon>
        <taxon>Fabales</taxon>
        <taxon>Fabaceae</taxon>
        <taxon>Papilionoideae</taxon>
        <taxon>50 kb inversion clade</taxon>
        <taxon>dalbergioids sensu lato</taxon>
        <taxon>Dalbergieae</taxon>
        <taxon>Pterocarpus clade</taxon>
        <taxon>Arachis</taxon>
    </lineage>
</organism>
<evidence type="ECO:0000313" key="3">
    <source>
        <dbReference type="Proteomes" id="UP000289738"/>
    </source>
</evidence>
<protein>
    <recommendedName>
        <fullName evidence="1">Serine-threonine/tyrosine-protein kinase catalytic domain-containing protein</fullName>
    </recommendedName>
</protein>
<dbReference type="PANTHER" id="PTHR44329:SF191">
    <property type="entry name" value="ACT-LIKE TYROSINE KINASE FAMILY PROTEIN"/>
    <property type="match status" value="1"/>
</dbReference>
<dbReference type="InterPro" id="IPR051681">
    <property type="entry name" value="Ser/Thr_Kinases-Pseudokinases"/>
</dbReference>
<dbReference type="Gene3D" id="1.10.510.10">
    <property type="entry name" value="Transferase(Phosphotransferase) domain 1"/>
    <property type="match status" value="1"/>
</dbReference>
<keyword evidence="3" id="KW-1185">Reference proteome</keyword>
<proteinExistence type="predicted"/>
<evidence type="ECO:0000259" key="1">
    <source>
        <dbReference type="Pfam" id="PF07714"/>
    </source>
</evidence>
<dbReference type="PANTHER" id="PTHR44329">
    <property type="entry name" value="SERINE/THREONINE-PROTEIN KINASE TNNI3K-RELATED"/>
    <property type="match status" value="1"/>
</dbReference>
<dbReference type="InterPro" id="IPR011009">
    <property type="entry name" value="Kinase-like_dom_sf"/>
</dbReference>
<dbReference type="SUPFAM" id="SSF56112">
    <property type="entry name" value="Protein kinase-like (PK-like)"/>
    <property type="match status" value="1"/>
</dbReference>
<reference evidence="2 3" key="1">
    <citation type="submission" date="2019-01" db="EMBL/GenBank/DDBJ databases">
        <title>Sequencing of cultivated peanut Arachis hypogaea provides insights into genome evolution and oil improvement.</title>
        <authorList>
            <person name="Chen X."/>
        </authorList>
    </citation>
    <scope>NUCLEOTIDE SEQUENCE [LARGE SCALE GENOMIC DNA]</scope>
    <source>
        <strain evidence="3">cv. Fuhuasheng</strain>
        <tissue evidence="2">Leaves</tissue>
    </source>
</reference>
<dbReference type="InterPro" id="IPR001245">
    <property type="entry name" value="Ser-Thr/Tyr_kinase_cat_dom"/>
</dbReference>
<name>A0A445BRL8_ARAHY</name>
<dbReference type="AlphaFoldDB" id="A0A445BRL8"/>
<comment type="caution">
    <text evidence="2">The sequence shown here is derived from an EMBL/GenBank/DDBJ whole genome shotgun (WGS) entry which is preliminary data.</text>
</comment>
<dbReference type="Proteomes" id="UP000289738">
    <property type="component" value="Chromosome A08"/>
</dbReference>
<feature type="domain" description="Serine-threonine/tyrosine-protein kinase catalytic" evidence="1">
    <location>
        <begin position="3"/>
        <end position="62"/>
    </location>
</feature>
<dbReference type="Pfam" id="PF07714">
    <property type="entry name" value="PK_Tyr_Ser-Thr"/>
    <property type="match status" value="1"/>
</dbReference>
<dbReference type="GO" id="GO:0004674">
    <property type="term" value="F:protein serine/threonine kinase activity"/>
    <property type="evidence" value="ECO:0007669"/>
    <property type="project" value="TreeGrafter"/>
</dbReference>
<evidence type="ECO:0000313" key="2">
    <source>
        <dbReference type="EMBL" id="RYR41298.1"/>
    </source>
</evidence>
<sequence>MTELQLPYEHLSPLHAAVGVAQKGLRPEIPRHTHPMLVELIHRCWHQDPSSRPDFTEILEFLLHITMKVAGKGEVKEMYETFSG</sequence>